<dbReference type="AlphaFoldDB" id="A0A6C0E5D3"/>
<name>A0A6C0E5D3_9ZZZZ</name>
<accession>A0A6C0E5D3</accession>
<evidence type="ECO:0000256" key="1">
    <source>
        <dbReference type="SAM" id="MobiDB-lite"/>
    </source>
</evidence>
<feature type="region of interest" description="Disordered" evidence="1">
    <location>
        <begin position="1"/>
        <end position="42"/>
    </location>
</feature>
<sequence>MPRCANGTRRNRKTGNCEQHNKKSSNSTTKKSRSKESVATPTPVKPQYTFIEFCKICSELYGLSYKFFYNHGRDVRTLYYVYNRNRSKFVFPKSLKTIMIGTPSDKFITRTPYTGKAIKDKNGVSANVVLKDITRNELNGIKAN</sequence>
<evidence type="ECO:0000313" key="2">
    <source>
        <dbReference type="EMBL" id="QHT23790.1"/>
    </source>
</evidence>
<dbReference type="EMBL" id="MN739735">
    <property type="protein sequence ID" value="QHT23790.1"/>
    <property type="molecule type" value="Genomic_DNA"/>
</dbReference>
<protein>
    <submittedName>
        <fullName evidence="2">Uncharacterized protein</fullName>
    </submittedName>
</protein>
<reference evidence="2" key="1">
    <citation type="journal article" date="2020" name="Nature">
        <title>Giant virus diversity and host interactions through global metagenomics.</title>
        <authorList>
            <person name="Schulz F."/>
            <person name="Roux S."/>
            <person name="Paez-Espino D."/>
            <person name="Jungbluth S."/>
            <person name="Walsh D.A."/>
            <person name="Denef V.J."/>
            <person name="McMahon K.D."/>
            <person name="Konstantinidis K.T."/>
            <person name="Eloe-Fadrosh E.A."/>
            <person name="Kyrpides N.C."/>
            <person name="Woyke T."/>
        </authorList>
    </citation>
    <scope>NUCLEOTIDE SEQUENCE</scope>
    <source>
        <strain evidence="2">GVMAG-M-3300023179-132</strain>
    </source>
</reference>
<organism evidence="2">
    <name type="scientific">viral metagenome</name>
    <dbReference type="NCBI Taxonomy" id="1070528"/>
    <lineage>
        <taxon>unclassified sequences</taxon>
        <taxon>metagenomes</taxon>
        <taxon>organismal metagenomes</taxon>
    </lineage>
</organism>
<proteinExistence type="predicted"/>